<keyword evidence="4" id="KW-1185">Reference proteome</keyword>
<organism evidence="3 4">
    <name type="scientific">Pseudonocardia zijingensis</name>
    <dbReference type="NCBI Taxonomy" id="153376"/>
    <lineage>
        <taxon>Bacteria</taxon>
        <taxon>Bacillati</taxon>
        <taxon>Actinomycetota</taxon>
        <taxon>Actinomycetes</taxon>
        <taxon>Pseudonocardiales</taxon>
        <taxon>Pseudonocardiaceae</taxon>
        <taxon>Pseudonocardia</taxon>
    </lineage>
</organism>
<dbReference type="EMBL" id="BAAAHP010000010">
    <property type="protein sequence ID" value="GAA0921240.1"/>
    <property type="molecule type" value="Genomic_DNA"/>
</dbReference>
<protein>
    <recommendedName>
        <fullName evidence="5">DUF3040 family protein</fullName>
    </recommendedName>
</protein>
<reference evidence="3 4" key="1">
    <citation type="journal article" date="2019" name="Int. J. Syst. Evol. Microbiol.">
        <title>The Global Catalogue of Microorganisms (GCM) 10K type strain sequencing project: providing services to taxonomists for standard genome sequencing and annotation.</title>
        <authorList>
            <consortium name="The Broad Institute Genomics Platform"/>
            <consortium name="The Broad Institute Genome Sequencing Center for Infectious Disease"/>
            <person name="Wu L."/>
            <person name="Ma J."/>
        </authorList>
    </citation>
    <scope>NUCLEOTIDE SEQUENCE [LARGE SCALE GENOMIC DNA]</scope>
    <source>
        <strain evidence="3 4">JCM 11117</strain>
    </source>
</reference>
<sequence length="111" mass="11985">MVPHGASERHETGEREMDERRTDPSLQDLNRGVLIAGAGLLALAGVLGLAGFAMFCAALVGATRTWYRRADLTPRELATLKWHQAKVAASAGAGAWQDHEKNAYSPRSART</sequence>
<dbReference type="Proteomes" id="UP001499967">
    <property type="component" value="Unassembled WGS sequence"/>
</dbReference>
<keyword evidence="2" id="KW-0472">Membrane</keyword>
<evidence type="ECO:0000256" key="1">
    <source>
        <dbReference type="SAM" id="MobiDB-lite"/>
    </source>
</evidence>
<feature type="compositionally biased region" description="Basic and acidic residues" evidence="1">
    <location>
        <begin position="1"/>
        <end position="23"/>
    </location>
</feature>
<feature type="transmembrane region" description="Helical" evidence="2">
    <location>
        <begin position="33"/>
        <end position="60"/>
    </location>
</feature>
<evidence type="ECO:0000313" key="4">
    <source>
        <dbReference type="Proteomes" id="UP001499967"/>
    </source>
</evidence>
<feature type="region of interest" description="Disordered" evidence="1">
    <location>
        <begin position="91"/>
        <end position="111"/>
    </location>
</feature>
<evidence type="ECO:0008006" key="5">
    <source>
        <dbReference type="Google" id="ProtNLM"/>
    </source>
</evidence>
<proteinExistence type="predicted"/>
<keyword evidence="2" id="KW-1133">Transmembrane helix</keyword>
<evidence type="ECO:0000256" key="2">
    <source>
        <dbReference type="SAM" id="Phobius"/>
    </source>
</evidence>
<keyword evidence="2" id="KW-0812">Transmembrane</keyword>
<evidence type="ECO:0000313" key="3">
    <source>
        <dbReference type="EMBL" id="GAA0921240.1"/>
    </source>
</evidence>
<gene>
    <name evidence="3" type="ORF">GCM10009559_04160</name>
</gene>
<comment type="caution">
    <text evidence="3">The sequence shown here is derived from an EMBL/GenBank/DDBJ whole genome shotgun (WGS) entry which is preliminary data.</text>
</comment>
<name>A0ABN1P2H9_9PSEU</name>
<accession>A0ABN1P2H9</accession>
<feature type="region of interest" description="Disordered" evidence="1">
    <location>
        <begin position="1"/>
        <end position="24"/>
    </location>
</feature>